<organism evidence="3 4">
    <name type="scientific">Rhodanobacter panaciterrae</name>
    <dbReference type="NCBI Taxonomy" id="490572"/>
    <lineage>
        <taxon>Bacteria</taxon>
        <taxon>Pseudomonadati</taxon>
        <taxon>Pseudomonadota</taxon>
        <taxon>Gammaproteobacteria</taxon>
        <taxon>Lysobacterales</taxon>
        <taxon>Rhodanobacteraceae</taxon>
        <taxon>Rhodanobacter</taxon>
    </lineage>
</organism>
<evidence type="ECO:0008006" key="5">
    <source>
        <dbReference type="Google" id="ProtNLM"/>
    </source>
</evidence>
<proteinExistence type="predicted"/>
<dbReference type="Proteomes" id="UP000621898">
    <property type="component" value="Unassembled WGS sequence"/>
</dbReference>
<accession>A0ABQ2ZVX2</accession>
<gene>
    <name evidence="3" type="ORF">GCM10008098_17190</name>
</gene>
<evidence type="ECO:0000313" key="3">
    <source>
        <dbReference type="EMBL" id="GGY24159.1"/>
    </source>
</evidence>
<dbReference type="EMBL" id="BMXT01000001">
    <property type="protein sequence ID" value="GGY24159.1"/>
    <property type="molecule type" value="Genomic_DNA"/>
</dbReference>
<sequence>MLSQRRCVRQLLVAFHLCALRADSFATVGPIGAVKRGTHLNDLFAAEDVGDVQQHGGFLSGPSPEGEGLQRKRQKRKLAVSMAERGAPGV</sequence>
<keyword evidence="4" id="KW-1185">Reference proteome</keyword>
<feature type="signal peptide" evidence="2">
    <location>
        <begin position="1"/>
        <end position="26"/>
    </location>
</feature>
<name>A0ABQ2ZVX2_9GAMM</name>
<feature type="region of interest" description="Disordered" evidence="1">
    <location>
        <begin position="55"/>
        <end position="90"/>
    </location>
</feature>
<reference evidence="4" key="1">
    <citation type="journal article" date="2019" name="Int. J. Syst. Evol. Microbiol.">
        <title>The Global Catalogue of Microorganisms (GCM) 10K type strain sequencing project: providing services to taxonomists for standard genome sequencing and annotation.</title>
        <authorList>
            <consortium name="The Broad Institute Genomics Platform"/>
            <consortium name="The Broad Institute Genome Sequencing Center for Infectious Disease"/>
            <person name="Wu L."/>
            <person name="Ma J."/>
        </authorList>
    </citation>
    <scope>NUCLEOTIDE SEQUENCE [LARGE SCALE GENOMIC DNA]</scope>
    <source>
        <strain evidence="4">KCTC 22232</strain>
    </source>
</reference>
<comment type="caution">
    <text evidence="3">The sequence shown here is derived from an EMBL/GenBank/DDBJ whole genome shotgun (WGS) entry which is preliminary data.</text>
</comment>
<keyword evidence="2" id="KW-0732">Signal</keyword>
<evidence type="ECO:0000256" key="2">
    <source>
        <dbReference type="SAM" id="SignalP"/>
    </source>
</evidence>
<evidence type="ECO:0000256" key="1">
    <source>
        <dbReference type="SAM" id="MobiDB-lite"/>
    </source>
</evidence>
<feature type="chain" id="PRO_5046142963" description="Secreted protein" evidence="2">
    <location>
        <begin position="27"/>
        <end position="90"/>
    </location>
</feature>
<protein>
    <recommendedName>
        <fullName evidence="5">Secreted protein</fullName>
    </recommendedName>
</protein>
<evidence type="ECO:0000313" key="4">
    <source>
        <dbReference type="Proteomes" id="UP000621898"/>
    </source>
</evidence>